<proteinExistence type="predicted"/>
<protein>
    <submittedName>
        <fullName evidence="1">Uncharacterized protein</fullName>
    </submittedName>
</protein>
<evidence type="ECO:0000313" key="1">
    <source>
        <dbReference type="EMBL" id="SVE62740.1"/>
    </source>
</evidence>
<dbReference type="EMBL" id="UINC01230558">
    <property type="protein sequence ID" value="SVE62740.1"/>
    <property type="molecule type" value="Genomic_DNA"/>
</dbReference>
<feature type="non-terminal residue" evidence="1">
    <location>
        <position position="30"/>
    </location>
</feature>
<gene>
    <name evidence="1" type="ORF">METZ01_LOCUS515594</name>
</gene>
<name>A0A383F2I8_9ZZZZ</name>
<sequence length="30" mass="3635">CFSMMTIRSPALSKNSWPTWPYTKRWRDTS</sequence>
<organism evidence="1">
    <name type="scientific">marine metagenome</name>
    <dbReference type="NCBI Taxonomy" id="408172"/>
    <lineage>
        <taxon>unclassified sequences</taxon>
        <taxon>metagenomes</taxon>
        <taxon>ecological metagenomes</taxon>
    </lineage>
</organism>
<feature type="non-terminal residue" evidence="1">
    <location>
        <position position="1"/>
    </location>
</feature>
<reference evidence="1" key="1">
    <citation type="submission" date="2018-05" db="EMBL/GenBank/DDBJ databases">
        <authorList>
            <person name="Lanie J.A."/>
            <person name="Ng W.-L."/>
            <person name="Kazmierczak K.M."/>
            <person name="Andrzejewski T.M."/>
            <person name="Davidsen T.M."/>
            <person name="Wayne K.J."/>
            <person name="Tettelin H."/>
            <person name="Glass J.I."/>
            <person name="Rusch D."/>
            <person name="Podicherti R."/>
            <person name="Tsui H.-C.T."/>
            <person name="Winkler M.E."/>
        </authorList>
    </citation>
    <scope>NUCLEOTIDE SEQUENCE</scope>
</reference>
<dbReference type="AlphaFoldDB" id="A0A383F2I8"/>
<accession>A0A383F2I8</accession>